<accession>A0A1P8VIU5</accession>
<dbReference type="EMBL" id="KY355735">
    <property type="protein sequence ID" value="APZ76262.1"/>
    <property type="molecule type" value="Genomic_DNA"/>
</dbReference>
<keyword evidence="1" id="KW-0597">Phosphoprotein</keyword>
<reference evidence="10" key="1">
    <citation type="submission" date="2016-12" db="EMBL/GenBank/DDBJ databases">
        <title>A murine herpesvirus closely related to ubiquitous human herpesviruses causes T-cell depletion.</title>
        <authorList>
            <person name="Patel S.J."/>
            <person name="Zhao G."/>
            <person name="Penna V.R."/>
            <person name="Park E."/>
            <person name="Lauron E.J."/>
            <person name="Harvey I.B."/>
            <person name="Beatty W.L."/>
            <person name="Plougastel-Douglas B."/>
            <person name="Poursine-Laurent J."/>
            <person name="Fremont D.H."/>
            <person name="Wang D."/>
            <person name="Yokoyama W.M."/>
        </authorList>
    </citation>
    <scope>NUCLEOTIDE SEQUENCE [LARGE SCALE GENOMIC DNA]</scope>
    <source>
        <strain evidence="10">YOK1</strain>
    </source>
</reference>
<proteinExistence type="predicted"/>
<keyword evidence="5" id="KW-0426">Late protein</keyword>
<organism evidence="10">
    <name type="scientific">Murid betaherpesvirus 3</name>
    <dbReference type="NCBI Taxonomy" id="2560603"/>
    <lineage>
        <taxon>Viruses</taxon>
        <taxon>Duplodnaviria</taxon>
        <taxon>Heunggongvirae</taxon>
        <taxon>Peploviricota</taxon>
        <taxon>Herviviricetes</taxon>
        <taxon>Herpesvirales</taxon>
        <taxon>Orthoherpesviridae</taxon>
        <taxon>Betaherpesvirinae</taxon>
        <taxon>Roseolovirus</taxon>
        <taxon>Roseolovirus muridbeta3</taxon>
    </lineage>
</organism>
<comment type="subcellular location">
    <subcellularLocation>
        <location evidence="8">Host nucleus inner membrane</location>
        <topology evidence="8">Single-pass membrane protein</topology>
    </subcellularLocation>
</comment>
<gene>
    <name evidence="10" type="primary">ORF47</name>
    <name evidence="10" type="ORF">MRV_0051</name>
</gene>
<evidence type="ECO:0000313" key="10">
    <source>
        <dbReference type="EMBL" id="APZ76262.1"/>
    </source>
</evidence>
<keyword evidence="7 9" id="KW-0472">Membrane</keyword>
<evidence type="ECO:0000256" key="5">
    <source>
        <dbReference type="ARBA" id="ARBA00022921"/>
    </source>
</evidence>
<dbReference type="GO" id="GO:0044201">
    <property type="term" value="C:host cell nuclear inner membrane"/>
    <property type="evidence" value="ECO:0007669"/>
    <property type="project" value="UniProtKB-SubCell"/>
</dbReference>
<evidence type="ECO:0000256" key="2">
    <source>
        <dbReference type="ARBA" id="ARBA00022562"/>
    </source>
</evidence>
<feature type="transmembrane region" description="Helical" evidence="9">
    <location>
        <begin position="224"/>
        <end position="243"/>
    </location>
</feature>
<evidence type="ECO:0000256" key="6">
    <source>
        <dbReference type="ARBA" id="ARBA00022989"/>
    </source>
</evidence>
<keyword evidence="11" id="KW-1185">Reference proteome</keyword>
<dbReference type="KEGG" id="vg:30999388"/>
<evidence type="ECO:0000256" key="4">
    <source>
        <dbReference type="ARBA" id="ARBA00022870"/>
    </source>
</evidence>
<dbReference type="Proteomes" id="UP000202182">
    <property type="component" value="Segment"/>
</dbReference>
<sequence length="260" mass="30038">MESFLSWEIHDELISVTKKVFKLHDNEFRVTDKNLLTKNPKYPLCDIILKLDCVYSCEHLLHLWTNISKREPVFVFKNNGHTVSLSCYLQLPVKMESSTVVKETNVLNVNESLSVCMGDIISIKPSCNGVLTKCIIRKNKSSSFIVEFISFGPDNEKEYKALMKSVFAKINPAENKIIKSNKKINLQRNKLPLKERKITPSIPDVTNRNEYNKEQSEIYINVRWEHLAICMVVSLLIVGYVIYRGLFKTYNSTVMPSREL</sequence>
<evidence type="ECO:0000256" key="9">
    <source>
        <dbReference type="SAM" id="Phobius"/>
    </source>
</evidence>
<keyword evidence="2" id="KW-1048">Host nucleus</keyword>
<evidence type="ECO:0000256" key="3">
    <source>
        <dbReference type="ARBA" id="ARBA00022692"/>
    </source>
</evidence>
<evidence type="ECO:0000256" key="8">
    <source>
        <dbReference type="ARBA" id="ARBA00043948"/>
    </source>
</evidence>
<dbReference type="Pfam" id="PF04541">
    <property type="entry name" value="Herpes_U34"/>
    <property type="match status" value="1"/>
</dbReference>
<keyword evidence="4" id="KW-1043">Host membrane</keyword>
<dbReference type="InterPro" id="IPR007626">
    <property type="entry name" value="Herpesvirus_viron_egress-type"/>
</dbReference>
<protein>
    <submittedName>
        <fullName evidence="10">Nuclear egress protein</fullName>
    </submittedName>
</protein>
<keyword evidence="3 9" id="KW-0812">Transmembrane</keyword>
<keyword evidence="6 9" id="KW-1133">Transmembrane helix</keyword>
<dbReference type="OrthoDB" id="12689at10239"/>
<evidence type="ECO:0000256" key="7">
    <source>
        <dbReference type="ARBA" id="ARBA00023136"/>
    </source>
</evidence>
<evidence type="ECO:0000313" key="11">
    <source>
        <dbReference type="Proteomes" id="UP000202182"/>
    </source>
</evidence>
<name>A0A1P8VIU5_9BETA</name>
<evidence type="ECO:0000256" key="1">
    <source>
        <dbReference type="ARBA" id="ARBA00022553"/>
    </source>
</evidence>